<comment type="caution">
    <text evidence="1">The sequence shown here is derived from an EMBL/GenBank/DDBJ whole genome shotgun (WGS) entry which is preliminary data.</text>
</comment>
<evidence type="ECO:0000313" key="2">
    <source>
        <dbReference type="Proteomes" id="UP001152531"/>
    </source>
</evidence>
<reference evidence="1" key="1">
    <citation type="submission" date="2022-06" db="EMBL/GenBank/DDBJ databases">
        <authorList>
            <person name="Legras J.-L."/>
            <person name="Devillers H."/>
            <person name="Grondin C."/>
        </authorList>
    </citation>
    <scope>NUCLEOTIDE SEQUENCE</scope>
    <source>
        <strain evidence="1">CLIB 1444</strain>
    </source>
</reference>
<accession>A0ACA9Y157</accession>
<keyword evidence="2" id="KW-1185">Reference proteome</keyword>
<organism evidence="1 2">
    <name type="scientific">[Candida] jaroonii</name>
    <dbReference type="NCBI Taxonomy" id="467808"/>
    <lineage>
        <taxon>Eukaryota</taxon>
        <taxon>Fungi</taxon>
        <taxon>Dikarya</taxon>
        <taxon>Ascomycota</taxon>
        <taxon>Saccharomycotina</taxon>
        <taxon>Pichiomycetes</taxon>
        <taxon>Debaryomycetaceae</taxon>
        <taxon>Yamadazyma</taxon>
    </lineage>
</organism>
<protein>
    <submittedName>
        <fullName evidence="1">Glutathione S-transferase 1</fullName>
    </submittedName>
</protein>
<dbReference type="Proteomes" id="UP001152531">
    <property type="component" value="Unassembled WGS sequence"/>
</dbReference>
<gene>
    <name evidence="1" type="ORF">CLIB1444_01S12310</name>
</gene>
<name>A0ACA9Y157_9ASCO</name>
<proteinExistence type="predicted"/>
<sequence>MTDSKIILHWLNFSRSNRILWLLELLDIDYELKLYQRTKAFRAPKELYDIHPLGKSPVIEVVKSGKSEVIAETGRIIEYLVDNYDHQGKLKPLTDEGKGQVSYYLHYTEGTLQPYLTGSLVNSLAKDQAPFGFKTLVGAITGQLNNQYFGKELLTNLQYLEDIAAKNKGGYFVDDKLTAADVVLSFPIAEAIFASPERIQPLLKKSPDQAYPYLKKWSQLVFNDPSYKKTLEVVKAKL</sequence>
<dbReference type="EMBL" id="CALSDN010000001">
    <property type="protein sequence ID" value="CAH6718687.1"/>
    <property type="molecule type" value="Genomic_DNA"/>
</dbReference>
<evidence type="ECO:0000313" key="1">
    <source>
        <dbReference type="EMBL" id="CAH6718687.1"/>
    </source>
</evidence>